<comment type="caution">
    <text evidence="3">The sequence shown here is derived from an EMBL/GenBank/DDBJ whole genome shotgun (WGS) entry which is preliminary data.</text>
</comment>
<dbReference type="Gene3D" id="3.50.30.30">
    <property type="match status" value="1"/>
</dbReference>
<dbReference type="Proteomes" id="UP000789595">
    <property type="component" value="Unassembled WGS sequence"/>
</dbReference>
<evidence type="ECO:0000259" key="2">
    <source>
        <dbReference type="Pfam" id="PF01551"/>
    </source>
</evidence>
<feature type="domain" description="M23ase beta-sheet core" evidence="2">
    <location>
        <begin position="78"/>
        <end position="171"/>
    </location>
</feature>
<dbReference type="AlphaFoldDB" id="A0A8J2WE38"/>
<evidence type="ECO:0000313" key="4">
    <source>
        <dbReference type="Proteomes" id="UP000789595"/>
    </source>
</evidence>
<proteinExistence type="predicted"/>
<dbReference type="CDD" id="cd12797">
    <property type="entry name" value="M23_peptidase"/>
    <property type="match status" value="1"/>
</dbReference>
<gene>
    <name evidence="3" type="ORF">PECAL_1P10230</name>
</gene>
<feature type="region of interest" description="Disordered" evidence="1">
    <location>
        <begin position="386"/>
        <end position="436"/>
    </location>
</feature>
<dbReference type="SUPFAM" id="SSF51261">
    <property type="entry name" value="Duplicated hybrid motif"/>
    <property type="match status" value="1"/>
</dbReference>
<organism evidence="3 4">
    <name type="scientific">Pelagomonas calceolata</name>
    <dbReference type="NCBI Taxonomy" id="35677"/>
    <lineage>
        <taxon>Eukaryota</taxon>
        <taxon>Sar</taxon>
        <taxon>Stramenopiles</taxon>
        <taxon>Ochrophyta</taxon>
        <taxon>Pelagophyceae</taxon>
        <taxon>Pelagomonadales</taxon>
        <taxon>Pelagomonadaceae</taxon>
        <taxon>Pelagomonas</taxon>
    </lineage>
</organism>
<dbReference type="InterPro" id="IPR050570">
    <property type="entry name" value="Cell_wall_metabolism_enzyme"/>
</dbReference>
<dbReference type="Pfam" id="PF01551">
    <property type="entry name" value="Peptidase_M23"/>
    <property type="match status" value="1"/>
</dbReference>
<evidence type="ECO:0000256" key="1">
    <source>
        <dbReference type="SAM" id="MobiDB-lite"/>
    </source>
</evidence>
<keyword evidence="4" id="KW-1185">Reference proteome</keyword>
<name>A0A8J2WE38_9STRA</name>
<sequence length="436" mass="47402">MPRDADEAGRPPRPESKTEETPRGAASLAELLTSDKLKRLALPYPGYLAAWRLVKGHGKCIQGVNGRSTHRGTLCYSFDFKLAVGTPVLAARGGTIAAVVDHFRGGGAKAHLAPRANFVAVRHSDGSYARYYHLKEKGSLYKVGERVGRGQQIAWSGNTGYTGGPHLHFDLVNLLPEETSTLRIVSPKHCRKRLQSVAAAFSCELPSTPLRCKVVHVPNDAVAGDGLRIEGPWIALSDRDPASTFSEKISFLAEQGACAAIISNNRSGPELFAMGGCETASPVPACLISKEHGIMLKSYLAEGNSVILEFGRHPAVEGAKPMATQLSDYRATPGAFDTPLSCKYGPDLRYVTRTLPVEFVDKSGDGFVPKQAKTYPKPVLCVSPSCSMKRRGRRRRRDGPVEPSERGRDRRVAVERLDSRESERRPDPLGRAPSPR</sequence>
<feature type="compositionally biased region" description="Basic and acidic residues" evidence="1">
    <location>
        <begin position="398"/>
        <end position="428"/>
    </location>
</feature>
<dbReference type="GO" id="GO:0004222">
    <property type="term" value="F:metalloendopeptidase activity"/>
    <property type="evidence" value="ECO:0007669"/>
    <property type="project" value="TreeGrafter"/>
</dbReference>
<dbReference type="EMBL" id="CAKKNE010000001">
    <property type="protein sequence ID" value="CAH0364650.1"/>
    <property type="molecule type" value="Genomic_DNA"/>
</dbReference>
<feature type="compositionally biased region" description="Basic and acidic residues" evidence="1">
    <location>
        <begin position="1"/>
        <end position="22"/>
    </location>
</feature>
<dbReference type="InterPro" id="IPR016047">
    <property type="entry name" value="M23ase_b-sheet_dom"/>
</dbReference>
<protein>
    <recommendedName>
        <fullName evidence="2">M23ase beta-sheet core domain-containing protein</fullName>
    </recommendedName>
</protein>
<reference evidence="3" key="1">
    <citation type="submission" date="2021-11" db="EMBL/GenBank/DDBJ databases">
        <authorList>
            <consortium name="Genoscope - CEA"/>
            <person name="William W."/>
        </authorList>
    </citation>
    <scope>NUCLEOTIDE SEQUENCE</scope>
</reference>
<feature type="region of interest" description="Disordered" evidence="1">
    <location>
        <begin position="1"/>
        <end position="25"/>
    </location>
</feature>
<dbReference type="InterPro" id="IPR011055">
    <property type="entry name" value="Dup_hybrid_motif"/>
</dbReference>
<dbReference type="PANTHER" id="PTHR21666">
    <property type="entry name" value="PEPTIDASE-RELATED"/>
    <property type="match status" value="1"/>
</dbReference>
<feature type="compositionally biased region" description="Basic residues" evidence="1">
    <location>
        <begin position="388"/>
        <end position="397"/>
    </location>
</feature>
<dbReference type="OrthoDB" id="201736at2759"/>
<evidence type="ECO:0000313" key="3">
    <source>
        <dbReference type="EMBL" id="CAH0364650.1"/>
    </source>
</evidence>
<accession>A0A8J2WE38</accession>
<dbReference type="PANTHER" id="PTHR21666:SF270">
    <property type="entry name" value="MUREIN HYDROLASE ACTIVATOR ENVC"/>
    <property type="match status" value="1"/>
</dbReference>
<dbReference type="Gene3D" id="2.70.70.10">
    <property type="entry name" value="Glucose Permease (Domain IIA)"/>
    <property type="match status" value="1"/>
</dbReference>